<comment type="caution">
    <text evidence="2">The sequence shown here is derived from an EMBL/GenBank/DDBJ whole genome shotgun (WGS) entry which is preliminary data.</text>
</comment>
<evidence type="ECO:0000313" key="2">
    <source>
        <dbReference type="EMBL" id="RIH64569.1"/>
    </source>
</evidence>
<reference evidence="2 3" key="1">
    <citation type="journal article" date="2015" name="Int. J. Syst. Evol. Microbiol.">
        <title>Mariniphaga sediminis sp. nov., isolated from coastal sediment.</title>
        <authorList>
            <person name="Wang F.Q."/>
            <person name="Shen Q.Y."/>
            <person name="Chen G.J."/>
            <person name="Du Z.J."/>
        </authorList>
    </citation>
    <scope>NUCLEOTIDE SEQUENCE [LARGE SCALE GENOMIC DNA]</scope>
    <source>
        <strain evidence="2 3">SY21</strain>
    </source>
</reference>
<dbReference type="PANTHER" id="PTHR30327:SF1">
    <property type="entry name" value="UPF0301 PROTEIN YQGE"/>
    <property type="match status" value="1"/>
</dbReference>
<protein>
    <submittedName>
        <fullName evidence="2">YqgE/AlgH family protein</fullName>
    </submittedName>
</protein>
<dbReference type="PANTHER" id="PTHR30327">
    <property type="entry name" value="UNCHARACTERIZED PROTEIN YQGE"/>
    <property type="match status" value="1"/>
</dbReference>
<dbReference type="Pfam" id="PF02622">
    <property type="entry name" value="DUF179"/>
    <property type="match status" value="1"/>
</dbReference>
<dbReference type="Gene3D" id="3.40.1740.10">
    <property type="entry name" value="VC0467-like"/>
    <property type="match status" value="1"/>
</dbReference>
<dbReference type="GO" id="GO:0005829">
    <property type="term" value="C:cytosol"/>
    <property type="evidence" value="ECO:0007669"/>
    <property type="project" value="TreeGrafter"/>
</dbReference>
<evidence type="ECO:0000256" key="1">
    <source>
        <dbReference type="ARBA" id="ARBA00009600"/>
    </source>
</evidence>
<dbReference type="InterPro" id="IPR003774">
    <property type="entry name" value="AlgH-like"/>
</dbReference>
<gene>
    <name evidence="2" type="ORF">D1164_14530</name>
</gene>
<sequence>MYFSYIAIENMKDKLDIFRIQTNNVAPEKGRVLIAEPFLPGNYFNRSVILLVAYSEKGAVGFILNKKVDLAIHDIMPGFPDFEGDVYLGGPVATDSIYFIHKLGKKLPGSIHVLGNVWWGGDFEVLKQQIAAGQINTSDVRFFVGYSGWDSGQLERELKEDSWLVNDVDEETVMRELQGDSWVEFVKKVGQRYTMWENFPENPAMN</sequence>
<dbReference type="Proteomes" id="UP000266441">
    <property type="component" value="Unassembled WGS sequence"/>
</dbReference>
<comment type="similarity">
    <text evidence="1">Belongs to the UPF0301 (AlgH) family.</text>
</comment>
<dbReference type="AlphaFoldDB" id="A0A399CYR0"/>
<name>A0A399CYR0_9BACT</name>
<accession>A0A399CYR0</accession>
<proteinExistence type="inferred from homology"/>
<organism evidence="2 3">
    <name type="scientific">Mariniphaga sediminis</name>
    <dbReference type="NCBI Taxonomy" id="1628158"/>
    <lineage>
        <taxon>Bacteria</taxon>
        <taxon>Pseudomonadati</taxon>
        <taxon>Bacteroidota</taxon>
        <taxon>Bacteroidia</taxon>
        <taxon>Marinilabiliales</taxon>
        <taxon>Prolixibacteraceae</taxon>
        <taxon>Mariniphaga</taxon>
    </lineage>
</organism>
<dbReference type="EMBL" id="QWET01000010">
    <property type="protein sequence ID" value="RIH64569.1"/>
    <property type="molecule type" value="Genomic_DNA"/>
</dbReference>
<dbReference type="SUPFAM" id="SSF143456">
    <property type="entry name" value="VC0467-like"/>
    <property type="match status" value="1"/>
</dbReference>
<keyword evidence="3" id="KW-1185">Reference proteome</keyword>
<evidence type="ECO:0000313" key="3">
    <source>
        <dbReference type="Proteomes" id="UP000266441"/>
    </source>
</evidence>